<dbReference type="PANTHER" id="PTHR30483">
    <property type="entry name" value="LEUCINE-SPECIFIC-BINDING PROTEIN"/>
    <property type="match status" value="1"/>
</dbReference>
<evidence type="ECO:0000256" key="2">
    <source>
        <dbReference type="ARBA" id="ARBA00022448"/>
    </source>
</evidence>
<dbReference type="PANTHER" id="PTHR30483:SF6">
    <property type="entry name" value="PERIPLASMIC BINDING PROTEIN OF ABC TRANSPORTER FOR NATURAL AMINO ACIDS"/>
    <property type="match status" value="1"/>
</dbReference>
<dbReference type="CDD" id="cd19983">
    <property type="entry name" value="PBP1_ABC_HAAT-like"/>
    <property type="match status" value="1"/>
</dbReference>
<protein>
    <submittedName>
        <fullName evidence="6">Leucine-, isoleucine-, valine-, threonine-, and alanine-binding protein</fullName>
    </submittedName>
</protein>
<organism evidence="6 7">
    <name type="scientific">Sporomusa acidovorans (strain ATCC 49682 / DSM 3132 / Mol)</name>
    <dbReference type="NCBI Taxonomy" id="1123286"/>
    <lineage>
        <taxon>Bacteria</taxon>
        <taxon>Bacillati</taxon>
        <taxon>Bacillota</taxon>
        <taxon>Negativicutes</taxon>
        <taxon>Selenomonadales</taxon>
        <taxon>Sporomusaceae</taxon>
        <taxon>Sporomusa</taxon>
    </lineage>
</organism>
<dbReference type="PRINTS" id="PR00337">
    <property type="entry name" value="LEUILEVALBP"/>
</dbReference>
<feature type="domain" description="Leucine-binding protein" evidence="5">
    <location>
        <begin position="9"/>
        <end position="345"/>
    </location>
</feature>
<dbReference type="Gene3D" id="3.40.50.2300">
    <property type="match status" value="2"/>
</dbReference>
<dbReference type="InterPro" id="IPR051010">
    <property type="entry name" value="BCAA_transport"/>
</dbReference>
<dbReference type="Proteomes" id="UP000216052">
    <property type="component" value="Chromosome"/>
</dbReference>
<dbReference type="SUPFAM" id="SSF53822">
    <property type="entry name" value="Periplasmic binding protein-like I"/>
    <property type="match status" value="1"/>
</dbReference>
<dbReference type="Pfam" id="PF13458">
    <property type="entry name" value="Peripla_BP_6"/>
    <property type="match status" value="1"/>
</dbReference>
<dbReference type="EMBL" id="CP155571">
    <property type="protein sequence ID" value="XFO75347.1"/>
    <property type="molecule type" value="Genomic_DNA"/>
</dbReference>
<dbReference type="InterPro" id="IPR028082">
    <property type="entry name" value="Peripla_BP_I"/>
</dbReference>
<dbReference type="InterPro" id="IPR028081">
    <property type="entry name" value="Leu-bd"/>
</dbReference>
<comment type="similarity">
    <text evidence="1">Belongs to the leucine-binding protein family.</text>
</comment>
<evidence type="ECO:0000256" key="1">
    <source>
        <dbReference type="ARBA" id="ARBA00010062"/>
    </source>
</evidence>
<evidence type="ECO:0000256" key="4">
    <source>
        <dbReference type="ARBA" id="ARBA00022970"/>
    </source>
</evidence>
<keyword evidence="7" id="KW-1185">Reference proteome</keyword>
<proteinExistence type="inferred from homology"/>
<accession>A0ABZ3JAA4</accession>
<evidence type="ECO:0000313" key="6">
    <source>
        <dbReference type="EMBL" id="XFO75347.1"/>
    </source>
</evidence>
<name>A0ABZ3JAA4_SPOA4</name>
<keyword evidence="3" id="KW-0732">Signal</keyword>
<evidence type="ECO:0000259" key="5">
    <source>
        <dbReference type="Pfam" id="PF13458"/>
    </source>
</evidence>
<reference evidence="6" key="1">
    <citation type="submission" date="2024-05" db="EMBL/GenBank/DDBJ databases">
        <title>Isolation and characterization of Sporomusa carbonis sp. nov., a carboxydotrophic hydrogenogen in the genus of Sporomusa isolated from a charcoal burning pile.</title>
        <authorList>
            <person name="Boeer T."/>
            <person name="Rosenbaum F."/>
            <person name="Eysell L."/>
            <person name="Mueller V."/>
            <person name="Daniel R."/>
            <person name="Poehlein A."/>
        </authorList>
    </citation>
    <scope>NUCLEOTIDE SEQUENCE [LARGE SCALE GENOMIC DNA]</scope>
    <source>
        <strain evidence="6">DSM 3132</strain>
    </source>
</reference>
<evidence type="ECO:0000256" key="3">
    <source>
        <dbReference type="ARBA" id="ARBA00022729"/>
    </source>
</evidence>
<dbReference type="InterPro" id="IPR000709">
    <property type="entry name" value="Leu_Ile_Val-bd"/>
</dbReference>
<evidence type="ECO:0000313" key="7">
    <source>
        <dbReference type="Proteomes" id="UP000216052"/>
    </source>
</evidence>
<sequence>MAGYIKKEPVRLGLVATLSGTHAELGVQIRNGAQLAVEKINETGGIAVRPVELVICDDLGTREGALAADEKLITAGVAAIIGHSTSAQTLTGLTITGPAHIIMLGPSISSPIFTGKSEYFFRVHPSFLDGMQGFAQHIYNRQLTKIAILYDMNNAAYTETYRTAFTDKYQQLGGTIAGEAAFSSTVKPDFNPLLVKLHEKNADALLIIAADIDTAMIAQHARLMGWKIPLFAAAWAQTETLIYHGGQAVEGMEIEQAYTLTSQDPDYLDFKQRYQDRFGRFPSFGAAYGYEATMVLAAALHKTGGKTKGLRQALLEIRDFKGLTNNFSFNQYGDVVRPIYLNVIRNGKFTYLDTLTQGQ</sequence>
<gene>
    <name evidence="6" type="primary">braC_4</name>
    <name evidence="6" type="ORF">SPACI_054660</name>
</gene>
<keyword evidence="4" id="KW-0029">Amino-acid transport</keyword>
<keyword evidence="2" id="KW-0813">Transport</keyword>